<evidence type="ECO:0000256" key="1">
    <source>
        <dbReference type="SAM" id="MobiDB-lite"/>
    </source>
</evidence>
<feature type="compositionally biased region" description="Polar residues" evidence="1">
    <location>
        <begin position="29"/>
        <end position="51"/>
    </location>
</feature>
<sequence>SPDATKLHSRISSAPKVRPQPLLDGIKTRSFSSLSQSRQTGPPQQNQTQKNIMLRTVKAKQLPKAKRTKTSIRKSQKSELTTETLGP</sequence>
<dbReference type="EMBL" id="HACG01051708">
    <property type="protein sequence ID" value="CEK98579.1"/>
    <property type="molecule type" value="Transcribed_RNA"/>
</dbReference>
<protein>
    <submittedName>
        <fullName evidence="2">Uncharacterized protein</fullName>
    </submittedName>
</protein>
<feature type="non-terminal residue" evidence="2">
    <location>
        <position position="87"/>
    </location>
</feature>
<reference evidence="2" key="1">
    <citation type="submission" date="2014-12" db="EMBL/GenBank/DDBJ databases">
        <title>Insight into the proteome of Arion vulgaris.</title>
        <authorList>
            <person name="Aradska J."/>
            <person name="Bulat T."/>
            <person name="Smidak R."/>
            <person name="Sarate P."/>
            <person name="Gangsoo J."/>
            <person name="Sialana F."/>
            <person name="Bilban M."/>
            <person name="Lubec G."/>
        </authorList>
    </citation>
    <scope>NUCLEOTIDE SEQUENCE</scope>
    <source>
        <tissue evidence="2">Skin</tissue>
    </source>
</reference>
<feature type="compositionally biased region" description="Basic residues" evidence="1">
    <location>
        <begin position="57"/>
        <end position="75"/>
    </location>
</feature>
<accession>A0A0B7BZE5</accession>
<feature type="region of interest" description="Disordered" evidence="1">
    <location>
        <begin position="1"/>
        <end position="87"/>
    </location>
</feature>
<gene>
    <name evidence="2" type="primary">ORF219084</name>
</gene>
<proteinExistence type="predicted"/>
<organism evidence="2">
    <name type="scientific">Arion vulgaris</name>
    <dbReference type="NCBI Taxonomy" id="1028688"/>
    <lineage>
        <taxon>Eukaryota</taxon>
        <taxon>Metazoa</taxon>
        <taxon>Spiralia</taxon>
        <taxon>Lophotrochozoa</taxon>
        <taxon>Mollusca</taxon>
        <taxon>Gastropoda</taxon>
        <taxon>Heterobranchia</taxon>
        <taxon>Euthyneura</taxon>
        <taxon>Panpulmonata</taxon>
        <taxon>Eupulmonata</taxon>
        <taxon>Stylommatophora</taxon>
        <taxon>Helicina</taxon>
        <taxon>Arionoidea</taxon>
        <taxon>Arionidae</taxon>
        <taxon>Arion</taxon>
    </lineage>
</organism>
<feature type="compositionally biased region" description="Polar residues" evidence="1">
    <location>
        <begin position="78"/>
        <end position="87"/>
    </location>
</feature>
<feature type="non-terminal residue" evidence="2">
    <location>
        <position position="1"/>
    </location>
</feature>
<evidence type="ECO:0000313" key="2">
    <source>
        <dbReference type="EMBL" id="CEK98579.1"/>
    </source>
</evidence>
<name>A0A0B7BZE5_9EUPU</name>
<dbReference type="AlphaFoldDB" id="A0A0B7BZE5"/>